<evidence type="ECO:0000313" key="3">
    <source>
        <dbReference type="EMBL" id="NOL45073.1"/>
    </source>
</evidence>
<dbReference type="InterPro" id="IPR027417">
    <property type="entry name" value="P-loop_NTPase"/>
</dbReference>
<dbReference type="InterPro" id="IPR050625">
    <property type="entry name" value="ParA/MinD_ATPase"/>
</dbReference>
<dbReference type="GO" id="GO:0005524">
    <property type="term" value="F:ATP binding"/>
    <property type="evidence" value="ECO:0007669"/>
    <property type="project" value="TreeGrafter"/>
</dbReference>
<name>A0A7Y4L693_9ACTN</name>
<dbReference type="PANTHER" id="PTHR43384:SF11">
    <property type="entry name" value="SEPTUM SITE DETERMINING PROTEIN"/>
    <property type="match status" value="1"/>
</dbReference>
<dbReference type="GO" id="GO:0005829">
    <property type="term" value="C:cytosol"/>
    <property type="evidence" value="ECO:0007669"/>
    <property type="project" value="TreeGrafter"/>
</dbReference>
<reference evidence="3 4" key="1">
    <citation type="submission" date="2020-05" db="EMBL/GenBank/DDBJ databases">
        <title>Genome sequence of Kribbella sandramycini ATCC 39419.</title>
        <authorList>
            <person name="Maclea K.S."/>
            <person name="Fair J.L."/>
        </authorList>
    </citation>
    <scope>NUCLEOTIDE SEQUENCE [LARGE SCALE GENOMIC DNA]</scope>
    <source>
        <strain evidence="3 4">ATCC 39419</strain>
    </source>
</reference>
<dbReference type="Pfam" id="PF26563">
    <property type="entry name" value="Rv3660c_N"/>
    <property type="match status" value="1"/>
</dbReference>
<dbReference type="EMBL" id="JACHKF010000001">
    <property type="protein sequence ID" value="MBB6566072.1"/>
    <property type="molecule type" value="Genomic_DNA"/>
</dbReference>
<evidence type="ECO:0000259" key="1">
    <source>
        <dbReference type="Pfam" id="PF26563"/>
    </source>
</evidence>
<dbReference type="Proteomes" id="UP000534306">
    <property type="component" value="Unassembled WGS sequence"/>
</dbReference>
<dbReference type="GO" id="GO:0051782">
    <property type="term" value="P:negative regulation of cell division"/>
    <property type="evidence" value="ECO:0007669"/>
    <property type="project" value="TreeGrafter"/>
</dbReference>
<reference evidence="2 5" key="2">
    <citation type="submission" date="2020-08" db="EMBL/GenBank/DDBJ databases">
        <title>Sequencing the genomes of 1000 actinobacteria strains.</title>
        <authorList>
            <person name="Klenk H.-P."/>
        </authorList>
    </citation>
    <scope>NUCLEOTIDE SEQUENCE [LARGE SCALE GENOMIC DNA]</scope>
    <source>
        <strain evidence="2 5">DSM 15626</strain>
    </source>
</reference>
<keyword evidence="4" id="KW-1185">Reference proteome</keyword>
<dbReference type="GO" id="GO:0016887">
    <property type="term" value="F:ATP hydrolysis activity"/>
    <property type="evidence" value="ECO:0007669"/>
    <property type="project" value="TreeGrafter"/>
</dbReference>
<dbReference type="GO" id="GO:0009898">
    <property type="term" value="C:cytoplasmic side of plasma membrane"/>
    <property type="evidence" value="ECO:0007669"/>
    <property type="project" value="TreeGrafter"/>
</dbReference>
<dbReference type="EMBL" id="JABJRC010000010">
    <property type="protein sequence ID" value="NOL45073.1"/>
    <property type="molecule type" value="Genomic_DNA"/>
</dbReference>
<evidence type="ECO:0000313" key="5">
    <source>
        <dbReference type="Proteomes" id="UP000553957"/>
    </source>
</evidence>
<comment type="caution">
    <text evidence="3">The sequence shown here is derived from an EMBL/GenBank/DDBJ whole genome shotgun (WGS) entry which is preliminary data.</text>
</comment>
<proteinExistence type="predicted"/>
<dbReference type="Gene3D" id="3.40.50.300">
    <property type="entry name" value="P-loop containing nucleotide triphosphate hydrolases"/>
    <property type="match status" value="1"/>
</dbReference>
<evidence type="ECO:0000313" key="2">
    <source>
        <dbReference type="EMBL" id="MBB6566072.1"/>
    </source>
</evidence>
<protein>
    <submittedName>
        <fullName evidence="2">Secretion/DNA translocation related CpaE-like protein</fullName>
    </submittedName>
</protein>
<dbReference type="Proteomes" id="UP000553957">
    <property type="component" value="Unassembled WGS sequence"/>
</dbReference>
<organism evidence="3 4">
    <name type="scientific">Kribbella sandramycini</name>
    <dbReference type="NCBI Taxonomy" id="60450"/>
    <lineage>
        <taxon>Bacteria</taxon>
        <taxon>Bacillati</taxon>
        <taxon>Actinomycetota</taxon>
        <taxon>Actinomycetes</taxon>
        <taxon>Propionibacteriales</taxon>
        <taxon>Kribbellaceae</taxon>
        <taxon>Kribbella</taxon>
    </lineage>
</organism>
<sequence length="369" mass="38274">MNTSPPPLSVLMATTNEQLLDDLLRLAAAASITPLVERDLHGLRRSWHACALVIVGDDLAAAAARVAPARRTGVVIAGAGPAADELYHHAFDIGADTVFRLPGDEAALAGRLIDTLDGGVRAAVTLAFVGGCGGAGATTFATAVAVIANRRGLRAMLIDGDPFGGGIELALGIEQDAGQRWPDLLNAAGRVSATALRSALPAADGLPVLSWDRSEVTVLPPETMSSVLNAAQRSNDLVILDLPRRADPVVQEAFVRATAGFLVVPCDIRSLAAAKRLATPLATLCSDLRLIARQSRRHTIPPPAAAAHLALPVAATYSDEPALAVAIDAGHFAPQPKGSLARAATAVLSLFPQLEVPGERDPRTSRPRP</sequence>
<dbReference type="PANTHER" id="PTHR43384">
    <property type="entry name" value="SEPTUM SITE-DETERMINING PROTEIN MIND HOMOLOG, CHLOROPLASTIC-RELATED"/>
    <property type="match status" value="1"/>
</dbReference>
<dbReference type="RefSeq" id="WP_171678313.1">
    <property type="nucleotide sequence ID" value="NZ_BAAAGT010000001.1"/>
</dbReference>
<dbReference type="SUPFAM" id="SSF52540">
    <property type="entry name" value="P-loop containing nucleoside triphosphate hydrolases"/>
    <property type="match status" value="1"/>
</dbReference>
<gene>
    <name evidence="2" type="ORF">HNR71_001709</name>
    <name evidence="3" type="ORF">HPO96_32975</name>
</gene>
<dbReference type="InterPro" id="IPR059050">
    <property type="entry name" value="Rv3660c_N"/>
</dbReference>
<dbReference type="NCBIfam" id="TIGR03815">
    <property type="entry name" value="CpaE_hom_Actino"/>
    <property type="match status" value="1"/>
</dbReference>
<accession>A0A7Y4L693</accession>
<dbReference type="InterPro" id="IPR022521">
    <property type="entry name" value="Rv3660c"/>
</dbReference>
<evidence type="ECO:0000313" key="4">
    <source>
        <dbReference type="Proteomes" id="UP000534306"/>
    </source>
</evidence>
<feature type="domain" description="Rv3660c-like CheY-like N-terminal" evidence="1">
    <location>
        <begin position="14"/>
        <end position="118"/>
    </location>
</feature>
<dbReference type="AlphaFoldDB" id="A0A7Y4L693"/>